<dbReference type="AlphaFoldDB" id="A0A511N6P4"/>
<accession>A0A511N6P4</accession>
<dbReference type="OrthoDB" id="9853376at2"/>
<proteinExistence type="predicted"/>
<reference evidence="1 2" key="1">
    <citation type="submission" date="2019-07" db="EMBL/GenBank/DDBJ databases">
        <title>Whole genome shotgun sequence of Deinococcus cellulosilyticus NBRC 106333.</title>
        <authorList>
            <person name="Hosoyama A."/>
            <person name="Uohara A."/>
            <person name="Ohji S."/>
            <person name="Ichikawa N."/>
        </authorList>
    </citation>
    <scope>NUCLEOTIDE SEQUENCE [LARGE SCALE GENOMIC DNA]</scope>
    <source>
        <strain evidence="1 2">NBRC 106333</strain>
    </source>
</reference>
<keyword evidence="2" id="KW-1185">Reference proteome</keyword>
<dbReference type="RefSeq" id="WP_146887661.1">
    <property type="nucleotide sequence ID" value="NZ_BJXB01000022.1"/>
</dbReference>
<gene>
    <name evidence="1" type="ORF">DC3_41580</name>
</gene>
<sequence length="78" mass="9023">MQSKEMRDVICQLLTEIVRLRFKNHQAKHPQMATEYADDRILGKVSDMEALVVPLFGEEGARDMILEALEEARKDYSN</sequence>
<dbReference type="Proteomes" id="UP000321306">
    <property type="component" value="Unassembled WGS sequence"/>
</dbReference>
<dbReference type="EMBL" id="BJXB01000022">
    <property type="protein sequence ID" value="GEM48523.1"/>
    <property type="molecule type" value="Genomic_DNA"/>
</dbReference>
<protein>
    <submittedName>
        <fullName evidence="1">Uncharacterized protein</fullName>
    </submittedName>
</protein>
<comment type="caution">
    <text evidence="1">The sequence shown here is derived from an EMBL/GenBank/DDBJ whole genome shotgun (WGS) entry which is preliminary data.</text>
</comment>
<evidence type="ECO:0000313" key="1">
    <source>
        <dbReference type="EMBL" id="GEM48523.1"/>
    </source>
</evidence>
<name>A0A511N6P4_DEIC1</name>
<organism evidence="1 2">
    <name type="scientific">Deinococcus cellulosilyticus (strain DSM 18568 / NBRC 106333 / KACC 11606 / 5516J-15)</name>
    <dbReference type="NCBI Taxonomy" id="1223518"/>
    <lineage>
        <taxon>Bacteria</taxon>
        <taxon>Thermotogati</taxon>
        <taxon>Deinococcota</taxon>
        <taxon>Deinococci</taxon>
        <taxon>Deinococcales</taxon>
        <taxon>Deinococcaceae</taxon>
        <taxon>Deinococcus</taxon>
    </lineage>
</organism>
<evidence type="ECO:0000313" key="2">
    <source>
        <dbReference type="Proteomes" id="UP000321306"/>
    </source>
</evidence>